<protein>
    <submittedName>
        <fullName evidence="1">Uncharacterized protein</fullName>
    </submittedName>
</protein>
<gene>
    <name evidence="1" type="ORF">J8F10_21540</name>
</gene>
<dbReference type="Proteomes" id="UP000676565">
    <property type="component" value="Unassembled WGS sequence"/>
</dbReference>
<evidence type="ECO:0000313" key="1">
    <source>
        <dbReference type="EMBL" id="MBP3957845.1"/>
    </source>
</evidence>
<evidence type="ECO:0000313" key="2">
    <source>
        <dbReference type="Proteomes" id="UP000676565"/>
    </source>
</evidence>
<dbReference type="EMBL" id="JAGKQQ010000001">
    <property type="protein sequence ID" value="MBP3957845.1"/>
    <property type="molecule type" value="Genomic_DNA"/>
</dbReference>
<name>A0ABS5BX68_9BACT</name>
<organism evidence="1 2">
    <name type="scientific">Gemmata palustris</name>
    <dbReference type="NCBI Taxonomy" id="2822762"/>
    <lineage>
        <taxon>Bacteria</taxon>
        <taxon>Pseudomonadati</taxon>
        <taxon>Planctomycetota</taxon>
        <taxon>Planctomycetia</taxon>
        <taxon>Gemmatales</taxon>
        <taxon>Gemmataceae</taxon>
        <taxon>Gemmata</taxon>
    </lineage>
</organism>
<keyword evidence="2" id="KW-1185">Reference proteome</keyword>
<comment type="caution">
    <text evidence="1">The sequence shown here is derived from an EMBL/GenBank/DDBJ whole genome shotgun (WGS) entry which is preliminary data.</text>
</comment>
<dbReference type="RefSeq" id="WP_210657289.1">
    <property type="nucleotide sequence ID" value="NZ_JAGKQQ010000001.1"/>
</dbReference>
<accession>A0ABS5BX68</accession>
<proteinExistence type="predicted"/>
<reference evidence="1 2" key="1">
    <citation type="submission" date="2021-04" db="EMBL/GenBank/DDBJ databases">
        <authorList>
            <person name="Ivanova A."/>
        </authorList>
    </citation>
    <scope>NUCLEOTIDE SEQUENCE [LARGE SCALE GENOMIC DNA]</scope>
    <source>
        <strain evidence="1 2">G18</strain>
    </source>
</reference>
<sequence>MDQIRDLLDRVGGRLLRFPVPAGTADGDRSVTPAVADGLASVVAEHRAAVAQFGTDTRGDTLDRAAEKIRTT</sequence>